<reference evidence="1 2" key="1">
    <citation type="journal article" date="2019" name="Antimicrob. Agents Chemother.">
        <title>Applying Rapid Whole Genome Sequencing to Predict Phenotypic Antimicrobial Susceptibility Testing Results Among Carbapenem-Resistant Klebsiella pneumoniae Clinical Isolates.</title>
        <authorList>
            <person name="Tamma P.D."/>
            <person name="Fan Y."/>
            <person name="Bergman Y."/>
            <person name="Pertea G."/>
            <person name="Kazmi A."/>
            <person name="Lewis S."/>
            <person name="Carroll K.C."/>
            <person name="Schatz M.C."/>
            <person name="Timp W."/>
            <person name="Simner P.J."/>
        </authorList>
    </citation>
    <scope>NUCLEOTIDE SEQUENCE [LARGE SCALE GENOMIC DNA]</scope>
    <source>
        <strain evidence="1 2">KLPN_33</strain>
    </source>
</reference>
<name>A0A3P2EIY5_KLEPN</name>
<sequence>MKLRCAGVTKITQVIVTSCYIANNNFTFFKIYRQVKVLISGSEYSQSDKAPLPALWQEMGRRRIRCRARYRRSGRCGAIVRDRRPVSDRR</sequence>
<evidence type="ECO:0000313" key="1">
    <source>
        <dbReference type="EMBL" id="RRE43174.1"/>
    </source>
</evidence>
<comment type="caution">
    <text evidence="1">The sequence shown here is derived from an EMBL/GenBank/DDBJ whole genome shotgun (WGS) entry which is preliminary data.</text>
</comment>
<evidence type="ECO:0000313" key="2">
    <source>
        <dbReference type="Proteomes" id="UP000272440"/>
    </source>
</evidence>
<gene>
    <name evidence="1" type="ORF">EAO28_02875</name>
</gene>
<proteinExistence type="predicted"/>
<dbReference type="AlphaFoldDB" id="A0A3P2EIY5"/>
<accession>A0A3P2EIY5</accession>
<dbReference type="EMBL" id="RCZY01000002">
    <property type="protein sequence ID" value="RRE43174.1"/>
    <property type="molecule type" value="Genomic_DNA"/>
</dbReference>
<organism evidence="1 2">
    <name type="scientific">Klebsiella pneumoniae</name>
    <dbReference type="NCBI Taxonomy" id="573"/>
    <lineage>
        <taxon>Bacteria</taxon>
        <taxon>Pseudomonadati</taxon>
        <taxon>Pseudomonadota</taxon>
        <taxon>Gammaproteobacteria</taxon>
        <taxon>Enterobacterales</taxon>
        <taxon>Enterobacteriaceae</taxon>
        <taxon>Klebsiella/Raoultella group</taxon>
        <taxon>Klebsiella</taxon>
        <taxon>Klebsiella pneumoniae complex</taxon>
    </lineage>
</organism>
<protein>
    <submittedName>
        <fullName evidence="1">Uncharacterized protein</fullName>
    </submittedName>
</protein>
<dbReference type="Proteomes" id="UP000272440">
    <property type="component" value="Unassembled WGS sequence"/>
</dbReference>